<keyword evidence="3" id="KW-1185">Reference proteome</keyword>
<protein>
    <recommendedName>
        <fullName evidence="1">Mutator-like transposase domain-containing protein</fullName>
    </recommendedName>
</protein>
<sequence length="165" mass="18453">MFPVGFAVADQSFNRTTIVRQWNLICKQLCEAVDIRYFLEALKFLRHVGFGCSFFDTKVIAEKVEGLKSILTFECSVCNKIDTVRTSHTESSFGSTNRVGVIDALSTGIGYTQFAEILALTDIPQLCEKTYSIYHNSISNTVSNLNQRLMSKAAEEEANSSEEKN</sequence>
<dbReference type="Proteomes" id="UP001353858">
    <property type="component" value="Unassembled WGS sequence"/>
</dbReference>
<dbReference type="Pfam" id="PF20700">
    <property type="entry name" value="Mutator"/>
    <property type="match status" value="1"/>
</dbReference>
<dbReference type="InterPro" id="IPR049012">
    <property type="entry name" value="Mutator_transp_dom"/>
</dbReference>
<proteinExistence type="predicted"/>
<name>A0AAN7SR14_9COLE</name>
<reference evidence="3" key="1">
    <citation type="submission" date="2023-01" db="EMBL/GenBank/DDBJ databases">
        <title>Key to firefly adult light organ development and bioluminescence: homeobox transcription factors regulate luciferase expression and transportation to peroxisome.</title>
        <authorList>
            <person name="Fu X."/>
        </authorList>
    </citation>
    <scope>NUCLEOTIDE SEQUENCE [LARGE SCALE GENOMIC DNA]</scope>
</reference>
<evidence type="ECO:0000313" key="2">
    <source>
        <dbReference type="EMBL" id="KAK4885553.1"/>
    </source>
</evidence>
<evidence type="ECO:0000313" key="3">
    <source>
        <dbReference type="Proteomes" id="UP001353858"/>
    </source>
</evidence>
<dbReference type="AlphaFoldDB" id="A0AAN7SR14"/>
<evidence type="ECO:0000259" key="1">
    <source>
        <dbReference type="Pfam" id="PF20700"/>
    </source>
</evidence>
<comment type="caution">
    <text evidence="2">The sequence shown here is derived from an EMBL/GenBank/DDBJ whole genome shotgun (WGS) entry which is preliminary data.</text>
</comment>
<feature type="domain" description="Mutator-like transposase" evidence="1">
    <location>
        <begin position="50"/>
        <end position="164"/>
    </location>
</feature>
<gene>
    <name evidence="2" type="ORF">RN001_001824</name>
</gene>
<organism evidence="2 3">
    <name type="scientific">Aquatica leii</name>
    <dbReference type="NCBI Taxonomy" id="1421715"/>
    <lineage>
        <taxon>Eukaryota</taxon>
        <taxon>Metazoa</taxon>
        <taxon>Ecdysozoa</taxon>
        <taxon>Arthropoda</taxon>
        <taxon>Hexapoda</taxon>
        <taxon>Insecta</taxon>
        <taxon>Pterygota</taxon>
        <taxon>Neoptera</taxon>
        <taxon>Endopterygota</taxon>
        <taxon>Coleoptera</taxon>
        <taxon>Polyphaga</taxon>
        <taxon>Elateriformia</taxon>
        <taxon>Elateroidea</taxon>
        <taxon>Lampyridae</taxon>
        <taxon>Luciolinae</taxon>
        <taxon>Aquatica</taxon>
    </lineage>
</organism>
<accession>A0AAN7SR14</accession>
<dbReference type="EMBL" id="JARPUR010000001">
    <property type="protein sequence ID" value="KAK4885553.1"/>
    <property type="molecule type" value="Genomic_DNA"/>
</dbReference>